<comment type="caution">
    <text evidence="2">The sequence shown here is derived from an EMBL/GenBank/DDBJ whole genome shotgun (WGS) entry which is preliminary data.</text>
</comment>
<reference evidence="2" key="1">
    <citation type="journal article" date="2014" name="Int. J. Syst. Evol. Microbiol.">
        <title>Complete genome sequence of Corynebacterium casei LMG S-19264T (=DSM 44701T), isolated from a smear-ripened cheese.</title>
        <authorList>
            <consortium name="US DOE Joint Genome Institute (JGI-PGF)"/>
            <person name="Walter F."/>
            <person name="Albersmeier A."/>
            <person name="Kalinowski J."/>
            <person name="Ruckert C."/>
        </authorList>
    </citation>
    <scope>NUCLEOTIDE SEQUENCE</scope>
    <source>
        <strain evidence="2">CGMCC 1.15448</strain>
    </source>
</reference>
<organism evidence="2 3">
    <name type="scientific">Puia dinghuensis</name>
    <dbReference type="NCBI Taxonomy" id="1792502"/>
    <lineage>
        <taxon>Bacteria</taxon>
        <taxon>Pseudomonadati</taxon>
        <taxon>Bacteroidota</taxon>
        <taxon>Chitinophagia</taxon>
        <taxon>Chitinophagales</taxon>
        <taxon>Chitinophagaceae</taxon>
        <taxon>Puia</taxon>
    </lineage>
</organism>
<name>A0A8J2UD76_9BACT</name>
<dbReference type="EMBL" id="BMJC01000002">
    <property type="protein sequence ID" value="GGB01358.1"/>
    <property type="molecule type" value="Genomic_DNA"/>
</dbReference>
<protein>
    <submittedName>
        <fullName evidence="2">Uncharacterized protein</fullName>
    </submittedName>
</protein>
<accession>A0A8J2UD76</accession>
<evidence type="ECO:0000313" key="3">
    <source>
        <dbReference type="Proteomes" id="UP000607559"/>
    </source>
</evidence>
<reference evidence="2" key="2">
    <citation type="submission" date="2020-09" db="EMBL/GenBank/DDBJ databases">
        <authorList>
            <person name="Sun Q."/>
            <person name="Zhou Y."/>
        </authorList>
    </citation>
    <scope>NUCLEOTIDE SEQUENCE</scope>
    <source>
        <strain evidence="2">CGMCC 1.15448</strain>
    </source>
</reference>
<proteinExistence type="predicted"/>
<evidence type="ECO:0000256" key="1">
    <source>
        <dbReference type="SAM" id="Phobius"/>
    </source>
</evidence>
<keyword evidence="3" id="KW-1185">Reference proteome</keyword>
<evidence type="ECO:0000313" key="2">
    <source>
        <dbReference type="EMBL" id="GGB01358.1"/>
    </source>
</evidence>
<dbReference type="Proteomes" id="UP000607559">
    <property type="component" value="Unassembled WGS sequence"/>
</dbReference>
<feature type="transmembrane region" description="Helical" evidence="1">
    <location>
        <begin position="29"/>
        <end position="51"/>
    </location>
</feature>
<keyword evidence="1" id="KW-0812">Transmembrane</keyword>
<gene>
    <name evidence="2" type="ORF">GCM10011511_25840</name>
</gene>
<keyword evidence="1" id="KW-0472">Membrane</keyword>
<keyword evidence="1" id="KW-1133">Transmembrane helix</keyword>
<sequence>MDQQLDQPIELKDPKLKDIANSWVDSSAFLFYLQVGVVIALIVGGSFGLWANRYKGKPEVNVPGNTLYTPQYK</sequence>
<dbReference type="RefSeq" id="WP_188932154.1">
    <property type="nucleotide sequence ID" value="NZ_BMJC01000002.1"/>
</dbReference>
<dbReference type="AlphaFoldDB" id="A0A8J2UD76"/>